<dbReference type="Pfam" id="PF12038">
    <property type="entry name" value="QTMAN_N"/>
    <property type="match status" value="1"/>
</dbReference>
<evidence type="ECO:0000259" key="9">
    <source>
        <dbReference type="Pfam" id="PF00588"/>
    </source>
</evidence>
<dbReference type="GO" id="GO:0008173">
    <property type="term" value="F:RNA methyltransferase activity"/>
    <property type="evidence" value="ECO:0007669"/>
    <property type="project" value="InterPro"/>
</dbReference>
<feature type="domain" description="Glycosyl transferase family 1" evidence="8">
    <location>
        <begin position="201"/>
        <end position="322"/>
    </location>
</feature>
<evidence type="ECO:0000259" key="10">
    <source>
        <dbReference type="Pfam" id="PF12038"/>
    </source>
</evidence>
<dbReference type="PANTHER" id="PTHR13615:SF3">
    <property type="entry name" value="GLYCOSYLTRANSFERASE-LIKE DOMAIN-CONTAINING PROTEIN 1"/>
    <property type="match status" value="1"/>
</dbReference>
<dbReference type="GO" id="GO:0003723">
    <property type="term" value="F:RNA binding"/>
    <property type="evidence" value="ECO:0007669"/>
    <property type="project" value="InterPro"/>
</dbReference>
<dbReference type="GO" id="GO:0016438">
    <property type="term" value="F:tRNA-queuosine(34) beta-mannosyltransferase activity"/>
    <property type="evidence" value="ECO:0007669"/>
    <property type="project" value="UniProtKB-EC"/>
</dbReference>
<dbReference type="InterPro" id="IPR022701">
    <property type="entry name" value="QTMAN_N"/>
</dbReference>
<dbReference type="CDD" id="cd18095">
    <property type="entry name" value="SpoU-like_rRNA-MTase"/>
    <property type="match status" value="1"/>
</dbReference>
<dbReference type="InterPro" id="IPR029026">
    <property type="entry name" value="tRNA_m1G_MTases_N"/>
</dbReference>
<feature type="domain" description="tRNA-queuosine alpha-mannosyltransferase N-terminal" evidence="10">
    <location>
        <begin position="12"/>
        <end position="178"/>
    </location>
</feature>
<keyword evidence="12" id="KW-1185">Reference proteome</keyword>
<comment type="caution">
    <text evidence="11">The sequence shown here is derived from an EMBL/GenBank/DDBJ whole genome shotgun (WGS) entry which is preliminary data.</text>
</comment>
<proteinExistence type="inferred from homology"/>
<organism evidence="11 12">
    <name type="scientific">Fistulifera solaris</name>
    <name type="common">Oleaginous diatom</name>
    <dbReference type="NCBI Taxonomy" id="1519565"/>
    <lineage>
        <taxon>Eukaryota</taxon>
        <taxon>Sar</taxon>
        <taxon>Stramenopiles</taxon>
        <taxon>Ochrophyta</taxon>
        <taxon>Bacillariophyta</taxon>
        <taxon>Bacillariophyceae</taxon>
        <taxon>Bacillariophycidae</taxon>
        <taxon>Naviculales</taxon>
        <taxon>Naviculaceae</taxon>
        <taxon>Fistulifera</taxon>
    </lineage>
</organism>
<dbReference type="EMBL" id="BDSP01000138">
    <property type="protein sequence ID" value="GAX19770.1"/>
    <property type="molecule type" value="Genomic_DNA"/>
</dbReference>
<gene>
    <name evidence="11" type="ORF">FisN_37Lh041</name>
</gene>
<feature type="domain" description="tRNA/rRNA methyltransferase SpoU type" evidence="9">
    <location>
        <begin position="539"/>
        <end position="687"/>
    </location>
</feature>
<evidence type="ECO:0000256" key="3">
    <source>
        <dbReference type="ARBA" id="ARBA00022676"/>
    </source>
</evidence>
<dbReference type="InterPro" id="IPR051862">
    <property type="entry name" value="GT-like_domain_containing_1"/>
</dbReference>
<comment type="similarity">
    <text evidence="1">Belongs to the glycosyltransferase group 1 family. Glycosyltransferase 4 subfamily.</text>
</comment>
<dbReference type="InterPro" id="IPR001296">
    <property type="entry name" value="Glyco_trans_1"/>
</dbReference>
<dbReference type="Pfam" id="PF00588">
    <property type="entry name" value="SpoU_methylase"/>
    <property type="match status" value="1"/>
</dbReference>
<dbReference type="GO" id="GO:0006396">
    <property type="term" value="P:RNA processing"/>
    <property type="evidence" value="ECO:0007669"/>
    <property type="project" value="InterPro"/>
</dbReference>
<evidence type="ECO:0000313" key="12">
    <source>
        <dbReference type="Proteomes" id="UP000198406"/>
    </source>
</evidence>
<evidence type="ECO:0000313" key="11">
    <source>
        <dbReference type="EMBL" id="GAX19770.1"/>
    </source>
</evidence>
<dbReference type="SUPFAM" id="SSF53756">
    <property type="entry name" value="UDP-Glycosyltransferase/glycogen phosphorylase"/>
    <property type="match status" value="1"/>
</dbReference>
<dbReference type="Proteomes" id="UP000198406">
    <property type="component" value="Unassembled WGS sequence"/>
</dbReference>
<dbReference type="GO" id="GO:0032259">
    <property type="term" value="P:methylation"/>
    <property type="evidence" value="ECO:0007669"/>
    <property type="project" value="UniProtKB-KW"/>
</dbReference>
<evidence type="ECO:0000256" key="5">
    <source>
        <dbReference type="ARBA" id="ARBA00044517"/>
    </source>
</evidence>
<dbReference type="Gene3D" id="3.40.1280.10">
    <property type="match status" value="1"/>
</dbReference>
<dbReference type="InterPro" id="IPR029028">
    <property type="entry name" value="Alpha/beta_knot_MTases"/>
</dbReference>
<dbReference type="EC" id="2.4.1.110" evidence="5"/>
<accession>A0A1Z5K0D5</accession>
<keyword evidence="4" id="KW-0808">Transferase</keyword>
<keyword evidence="3" id="KW-0328">Glycosyltransferase</keyword>
<evidence type="ECO:0000256" key="4">
    <source>
        <dbReference type="ARBA" id="ARBA00022679"/>
    </source>
</evidence>
<protein>
    <recommendedName>
        <fullName evidence="6">tRNA-queuosine alpha-mannosyltransferase</fullName>
        <ecNumber evidence="5">2.4.1.110</ecNumber>
    </recommendedName>
</protein>
<evidence type="ECO:0000256" key="2">
    <source>
        <dbReference type="ARBA" id="ARBA00022603"/>
    </source>
</evidence>
<dbReference type="OrthoDB" id="10032790at2759"/>
<name>A0A1Z5K0D5_FISSO</name>
<keyword evidence="2" id="KW-0489">Methyltransferase</keyword>
<dbReference type="Pfam" id="PF00534">
    <property type="entry name" value="Glycos_transf_1"/>
    <property type="match status" value="1"/>
</dbReference>
<evidence type="ECO:0000256" key="6">
    <source>
        <dbReference type="ARBA" id="ARBA00044539"/>
    </source>
</evidence>
<dbReference type="InParanoid" id="A0A1Z5K0D5"/>
<dbReference type="Gene3D" id="3.40.50.2000">
    <property type="entry name" value="Glycogen Phosphorylase B"/>
    <property type="match status" value="1"/>
</dbReference>
<dbReference type="PANTHER" id="PTHR13615">
    <property type="entry name" value="GLYCOSYLTRANSFERASE-LIKE 1"/>
    <property type="match status" value="1"/>
</dbReference>
<sequence>MINIRIIVMDFPSHRTWAEGYQRWTEKHSDLYQVRLTLISGEKWKFRMLSGGATSIDDSHNEDDDIIILDGMFDASVVKARSGHRKVLVYLHENQLTTPYSSQDRDQKKQTSWHFGMVHYRSLLAADGLLFNSYTQLRDFQRALPRMLKEQCPSDEIDWHLEKCHQLFSSKCTFLHNGLELEDLIRIPLDENEPKAIGRYRAPIILWNARLEEYKDPGSFLEMLKLVKKGSNVNFQLIVLGTDPTKDQRWYQKFHDEVGDEQILFMGWCNDRKEYAKYLRLSDIVVSTARHETFGISIVESVFCGALPLLPNRLSYPELFSPSTFGAYHLYENPLHDGVTKLISLLQVVTAHPDTAKAMQCQAKEAVTRFRWQSMGPLYNRVWSSILLGKPIGALKDNEPILSNKEQLPSEDKIIEITDASDPRVQLYRPKSLRNHALYHQQLEALQIAPVLHGGRRAMVRMVEAIQLGANIRPLSFLTTRALAQYIEHGSSTQVPIYTVDNIRLLNEIRGQSINSGDAILSMIQFPIACPMETIRPPILILSQVRNAENVGSLLRTAYCLGTIQSVLCGDPISWAAVRDSRAARCSMGTVFYHKYYRTDDLPATLLQLRQDQGMCVYGIEINERAAPLEHHADHDGVNDGKWAMVMGNEDAGLSVDVEAACDKILYIPQAHGDSLNVGHAAAIAMYELGKGSLSQPLVSHDGRGACP</sequence>
<dbReference type="AlphaFoldDB" id="A0A1Z5K0D5"/>
<dbReference type="SUPFAM" id="SSF75217">
    <property type="entry name" value="alpha/beta knot"/>
    <property type="match status" value="1"/>
</dbReference>
<evidence type="ECO:0000256" key="1">
    <source>
        <dbReference type="ARBA" id="ARBA00009481"/>
    </source>
</evidence>
<reference evidence="11 12" key="1">
    <citation type="journal article" date="2015" name="Plant Cell">
        <title>Oil accumulation by the oleaginous diatom Fistulifera solaris as revealed by the genome and transcriptome.</title>
        <authorList>
            <person name="Tanaka T."/>
            <person name="Maeda Y."/>
            <person name="Veluchamy A."/>
            <person name="Tanaka M."/>
            <person name="Abida H."/>
            <person name="Marechal E."/>
            <person name="Bowler C."/>
            <person name="Muto M."/>
            <person name="Sunaga Y."/>
            <person name="Tanaka M."/>
            <person name="Yoshino T."/>
            <person name="Taniguchi T."/>
            <person name="Fukuda Y."/>
            <person name="Nemoto M."/>
            <person name="Matsumoto M."/>
            <person name="Wong P.S."/>
            <person name="Aburatani S."/>
            <person name="Fujibuchi W."/>
        </authorList>
    </citation>
    <scope>NUCLEOTIDE SEQUENCE [LARGE SCALE GENOMIC DNA]</scope>
    <source>
        <strain evidence="11 12">JPCC DA0580</strain>
    </source>
</reference>
<evidence type="ECO:0000259" key="8">
    <source>
        <dbReference type="Pfam" id="PF00534"/>
    </source>
</evidence>
<evidence type="ECO:0000256" key="7">
    <source>
        <dbReference type="ARBA" id="ARBA00048439"/>
    </source>
</evidence>
<comment type="catalytic activity">
    <reaction evidence="7">
        <text>queuosine(34) in tRNA(Asp) + GDP-alpha-D-mannose = O-4''-alpha-D-mannosylqueuosine(34) in tRNA(Asp) + GDP + H(+)</text>
        <dbReference type="Rhea" id="RHEA:12885"/>
        <dbReference type="Rhea" id="RHEA-COMP:18572"/>
        <dbReference type="Rhea" id="RHEA-COMP:18581"/>
        <dbReference type="ChEBI" id="CHEBI:15378"/>
        <dbReference type="ChEBI" id="CHEBI:57527"/>
        <dbReference type="ChEBI" id="CHEBI:58189"/>
        <dbReference type="ChEBI" id="CHEBI:194431"/>
        <dbReference type="ChEBI" id="CHEBI:194442"/>
        <dbReference type="EC" id="2.4.1.110"/>
    </reaction>
    <physiologicalReaction direction="left-to-right" evidence="7">
        <dbReference type="Rhea" id="RHEA:12886"/>
    </physiologicalReaction>
</comment>
<dbReference type="InterPro" id="IPR001537">
    <property type="entry name" value="SpoU_MeTrfase"/>
</dbReference>